<gene>
    <name evidence="3" type="ORF">DSM106972_052190</name>
</gene>
<protein>
    <submittedName>
        <fullName evidence="3">Glycosyl transferase</fullName>
    </submittedName>
</protein>
<dbReference type="Proteomes" id="UP000271624">
    <property type="component" value="Unassembled WGS sequence"/>
</dbReference>
<dbReference type="InterPro" id="IPR001296">
    <property type="entry name" value="Glyco_trans_1"/>
</dbReference>
<reference evidence="3" key="1">
    <citation type="submission" date="2018-12" db="EMBL/GenBank/DDBJ databases">
        <authorList>
            <person name="Will S."/>
            <person name="Neumann-Schaal M."/>
            <person name="Henke P."/>
        </authorList>
    </citation>
    <scope>NUCLEOTIDE SEQUENCE</scope>
    <source>
        <strain evidence="3">PCC 7102</strain>
    </source>
</reference>
<dbReference type="AlphaFoldDB" id="A0A3S1ALJ4"/>
<dbReference type="Gene3D" id="3.40.50.2000">
    <property type="entry name" value="Glycogen Phosphorylase B"/>
    <property type="match status" value="2"/>
</dbReference>
<dbReference type="PANTHER" id="PTHR45947">
    <property type="entry name" value="SULFOQUINOVOSYL TRANSFERASE SQD2"/>
    <property type="match status" value="1"/>
</dbReference>
<dbReference type="OrthoDB" id="9771846at2"/>
<keyword evidence="4" id="KW-1185">Reference proteome</keyword>
<name>A0A3S1ALJ4_9CYAN</name>
<dbReference type="InterPro" id="IPR050194">
    <property type="entry name" value="Glycosyltransferase_grp1"/>
</dbReference>
<organism evidence="3 4">
    <name type="scientific">Dulcicalothrix desertica PCC 7102</name>
    <dbReference type="NCBI Taxonomy" id="232991"/>
    <lineage>
        <taxon>Bacteria</taxon>
        <taxon>Bacillati</taxon>
        <taxon>Cyanobacteriota</taxon>
        <taxon>Cyanophyceae</taxon>
        <taxon>Nostocales</taxon>
        <taxon>Calotrichaceae</taxon>
        <taxon>Dulcicalothrix</taxon>
    </lineage>
</organism>
<sequence>MKIAVIGAKGLPPGQGGIENYCAEVYPRIVTQGHTVDLFARCSYTEGSWFGSSNYQGVQVISLPSFFRKGVDAFISSALGATLASGRQYDIVHFHALGPALFSSITSVLRASKIVVTCQGLDWQRAKWGNFSSKVILAGEKAAAKYADEIIVVSQALQSYFSQTYKRDTVYIPNAPAGYASSDPDFAYGKALGLTQGRYLLFLGRLVPEKCPDLLIEAFLRLKYQGWKLVLAGGISDTQAYTNLMLQKVALSKQIVFAGELRGKRLAEIVRGAGLFVLPSNVEGLPLAMLEAMREGVPVLASNILPHQQLVDQERGVLFPVGDIDGFVNALKWALNHPNEMANMAANAQRHVQRYYTWDKITAQNIEVYQNLLGANKAEKTAYIV</sequence>
<evidence type="ECO:0000259" key="2">
    <source>
        <dbReference type="Pfam" id="PF13439"/>
    </source>
</evidence>
<proteinExistence type="predicted"/>
<reference evidence="3" key="2">
    <citation type="journal article" date="2019" name="Genome Biol. Evol.">
        <title>Day and night: Metabolic profiles and evolutionary relationships of six axenic non-marine cyanobacteria.</title>
        <authorList>
            <person name="Will S.E."/>
            <person name="Henke P."/>
            <person name="Boedeker C."/>
            <person name="Huang S."/>
            <person name="Brinkmann H."/>
            <person name="Rohde M."/>
            <person name="Jarek M."/>
            <person name="Friedl T."/>
            <person name="Seufert S."/>
            <person name="Schumacher M."/>
            <person name="Overmann J."/>
            <person name="Neumann-Schaal M."/>
            <person name="Petersen J."/>
        </authorList>
    </citation>
    <scope>NUCLEOTIDE SEQUENCE [LARGE SCALE GENOMIC DNA]</scope>
    <source>
        <strain evidence="3">PCC 7102</strain>
    </source>
</reference>
<evidence type="ECO:0000313" key="4">
    <source>
        <dbReference type="Proteomes" id="UP000271624"/>
    </source>
</evidence>
<evidence type="ECO:0000259" key="1">
    <source>
        <dbReference type="Pfam" id="PF00534"/>
    </source>
</evidence>
<dbReference type="GO" id="GO:0016757">
    <property type="term" value="F:glycosyltransferase activity"/>
    <property type="evidence" value="ECO:0007669"/>
    <property type="project" value="InterPro"/>
</dbReference>
<comment type="caution">
    <text evidence="3">The sequence shown here is derived from an EMBL/GenBank/DDBJ whole genome shotgun (WGS) entry which is preliminary data.</text>
</comment>
<dbReference type="Pfam" id="PF00534">
    <property type="entry name" value="Glycos_transf_1"/>
    <property type="match status" value="1"/>
</dbReference>
<dbReference type="PANTHER" id="PTHR45947:SF3">
    <property type="entry name" value="SULFOQUINOVOSYL TRANSFERASE SQD2"/>
    <property type="match status" value="1"/>
</dbReference>
<dbReference type="SUPFAM" id="SSF53756">
    <property type="entry name" value="UDP-Glycosyltransferase/glycogen phosphorylase"/>
    <property type="match status" value="1"/>
</dbReference>
<dbReference type="Pfam" id="PF13439">
    <property type="entry name" value="Glyco_transf_4"/>
    <property type="match status" value="1"/>
</dbReference>
<feature type="domain" description="Glycosyl transferase family 1" evidence="1">
    <location>
        <begin position="196"/>
        <end position="350"/>
    </location>
</feature>
<dbReference type="CDD" id="cd03801">
    <property type="entry name" value="GT4_PimA-like"/>
    <property type="match status" value="1"/>
</dbReference>
<feature type="domain" description="Glycosyltransferase subfamily 4-like N-terminal" evidence="2">
    <location>
        <begin position="16"/>
        <end position="174"/>
    </location>
</feature>
<keyword evidence="3" id="KW-0808">Transferase</keyword>
<accession>A0A3S1ALJ4</accession>
<evidence type="ECO:0000313" key="3">
    <source>
        <dbReference type="EMBL" id="RUT03580.1"/>
    </source>
</evidence>
<dbReference type="InterPro" id="IPR028098">
    <property type="entry name" value="Glyco_trans_4-like_N"/>
</dbReference>
<dbReference type="EMBL" id="RSCL01000013">
    <property type="protein sequence ID" value="RUT03580.1"/>
    <property type="molecule type" value="Genomic_DNA"/>
</dbReference>
<dbReference type="RefSeq" id="WP_127083525.1">
    <property type="nucleotide sequence ID" value="NZ_RSCL01000013.1"/>
</dbReference>